<evidence type="ECO:0000313" key="2">
    <source>
        <dbReference type="Proteomes" id="UP000821845"/>
    </source>
</evidence>
<protein>
    <submittedName>
        <fullName evidence="1">Uncharacterized protein</fullName>
    </submittedName>
</protein>
<name>A0ACB7S7G1_HYAAI</name>
<proteinExistence type="predicted"/>
<evidence type="ECO:0000313" key="1">
    <source>
        <dbReference type="EMBL" id="KAH6929886.1"/>
    </source>
</evidence>
<keyword evidence="2" id="KW-1185">Reference proteome</keyword>
<accession>A0ACB7S7G1</accession>
<comment type="caution">
    <text evidence="1">The sequence shown here is derived from an EMBL/GenBank/DDBJ whole genome shotgun (WGS) entry which is preliminary data.</text>
</comment>
<organism evidence="1 2">
    <name type="scientific">Hyalomma asiaticum</name>
    <name type="common">Tick</name>
    <dbReference type="NCBI Taxonomy" id="266040"/>
    <lineage>
        <taxon>Eukaryota</taxon>
        <taxon>Metazoa</taxon>
        <taxon>Ecdysozoa</taxon>
        <taxon>Arthropoda</taxon>
        <taxon>Chelicerata</taxon>
        <taxon>Arachnida</taxon>
        <taxon>Acari</taxon>
        <taxon>Parasitiformes</taxon>
        <taxon>Ixodida</taxon>
        <taxon>Ixodoidea</taxon>
        <taxon>Ixodidae</taxon>
        <taxon>Hyalomminae</taxon>
        <taxon>Hyalomma</taxon>
    </lineage>
</organism>
<dbReference type="Proteomes" id="UP000821845">
    <property type="component" value="Chromosome 5"/>
</dbReference>
<sequence length="896" mass="95596">MEGAMDKDATAPRDKHADDETSKKHKQRGEHSSGRGMEASVTDTGKSGADDSNTMQRSSKRSKGGHRRHRSSSSGHAEAGADPEVSARTSSPVGGPPPRDASSSTSKSASATAFPSGTDDRPPQEPRQVVSPPVVSPTVVSSTVVSPNVASPMVASPNPPLMLTPGGGTPVRKAGASASAMLSPFNAGMLSPQEPSKAPAEQAQQHPLATKTDGEVPTTAPAESTPVAADDRGGSQPDNGIVPVIAVTLVACAILVTVIVFKVLPTSTPVATKSYAVCDTAACVEYAERLSTTVNQSIDACHDFYSHVCSGWTHGESVNSDLRRRFAAEAVAALKSAAQATIAGVTQSAVQKAALLYQSCEKVYTEGQSELGRIRPMLKDVGVQWPNPNPNPDVLRTLLRLISKMALPVLFSAEEYGPGRDRNISVLQVHAVSRYLIKARRRRERNEASGKSKDYFKALFDVFNDKGSSTSVDYDTFQKLEEEGLAAFVPALEGANSSGELGYASPPTESGLDALATATPDISKQRWETQMREQNILASPSNATLAVSVRATAVLRALSGLVRARGEKDAELFVGWLVLHEVAPLVSKHFEVAGYVNAGLQEQRCLALAEMLLGWAALAPFAYSAISQATLPYIEALAKQPGSAGDIERTYCRARWFVFTQNVAVSIKRALYNGVTGSEWLRKLNVGELPNVTTGSFFQKMAEFEKLTDMDPAYIWMADMGDHLSDNWNRSGGPSESVVLSPSVFLTPAYVDGTGAAHRYGALGSLVAAHLFLLLTQTVRSTGGHDELSRRLACYAPARDHWTSGIEEAALGLAWQAYQSNAPEDARLKGMEQISGDQLFFVAFAYLHCASPAGQHSADRESRLVNSAVRNVHGFAQSFNCGPGVSMNPQAKCSYF</sequence>
<dbReference type="EMBL" id="CM023485">
    <property type="protein sequence ID" value="KAH6929886.1"/>
    <property type="molecule type" value="Genomic_DNA"/>
</dbReference>
<reference evidence="1" key="1">
    <citation type="submission" date="2020-05" db="EMBL/GenBank/DDBJ databases">
        <title>Large-scale comparative analyses of tick genomes elucidate their genetic diversity and vector capacities.</title>
        <authorList>
            <person name="Jia N."/>
            <person name="Wang J."/>
            <person name="Shi W."/>
            <person name="Du L."/>
            <person name="Sun Y."/>
            <person name="Zhan W."/>
            <person name="Jiang J."/>
            <person name="Wang Q."/>
            <person name="Zhang B."/>
            <person name="Ji P."/>
            <person name="Sakyi L.B."/>
            <person name="Cui X."/>
            <person name="Yuan T."/>
            <person name="Jiang B."/>
            <person name="Yang W."/>
            <person name="Lam T.T.-Y."/>
            <person name="Chang Q."/>
            <person name="Ding S."/>
            <person name="Wang X."/>
            <person name="Zhu J."/>
            <person name="Ruan X."/>
            <person name="Zhao L."/>
            <person name="Wei J."/>
            <person name="Que T."/>
            <person name="Du C."/>
            <person name="Cheng J."/>
            <person name="Dai P."/>
            <person name="Han X."/>
            <person name="Huang E."/>
            <person name="Gao Y."/>
            <person name="Liu J."/>
            <person name="Shao H."/>
            <person name="Ye R."/>
            <person name="Li L."/>
            <person name="Wei W."/>
            <person name="Wang X."/>
            <person name="Wang C."/>
            <person name="Yang T."/>
            <person name="Huo Q."/>
            <person name="Li W."/>
            <person name="Guo W."/>
            <person name="Chen H."/>
            <person name="Zhou L."/>
            <person name="Ni X."/>
            <person name="Tian J."/>
            <person name="Zhou Y."/>
            <person name="Sheng Y."/>
            <person name="Liu T."/>
            <person name="Pan Y."/>
            <person name="Xia L."/>
            <person name="Li J."/>
            <person name="Zhao F."/>
            <person name="Cao W."/>
        </authorList>
    </citation>
    <scope>NUCLEOTIDE SEQUENCE</scope>
    <source>
        <strain evidence="1">Hyas-2018</strain>
    </source>
</reference>
<gene>
    <name evidence="1" type="ORF">HPB50_006607</name>
</gene>